<name>A0A9P7UCG8_9PEZI</name>
<dbReference type="AlphaFoldDB" id="A0A9P7UCG8"/>
<evidence type="ECO:0000313" key="1">
    <source>
        <dbReference type="EMBL" id="KAG7050046.1"/>
    </source>
</evidence>
<comment type="caution">
    <text evidence="1">The sequence shown here is derived from an EMBL/GenBank/DDBJ whole genome shotgun (WGS) entry which is preliminary data.</text>
</comment>
<protein>
    <submittedName>
        <fullName evidence="1">Uncharacterized protein</fullName>
    </submittedName>
</protein>
<keyword evidence="2" id="KW-1185">Reference proteome</keyword>
<evidence type="ECO:0000313" key="2">
    <source>
        <dbReference type="Proteomes" id="UP000699042"/>
    </source>
</evidence>
<dbReference type="Proteomes" id="UP000699042">
    <property type="component" value="Unassembled WGS sequence"/>
</dbReference>
<sequence length="42" mass="4652">SLASNSESDCKGPSGFGFRPENHLSADFSLRNMAQETQRLCY</sequence>
<gene>
    <name evidence="1" type="ORF">JMJ77_012802</name>
</gene>
<dbReference type="EMBL" id="JAESDN010000005">
    <property type="protein sequence ID" value="KAG7050046.1"/>
    <property type="molecule type" value="Genomic_DNA"/>
</dbReference>
<feature type="non-terminal residue" evidence="1">
    <location>
        <position position="42"/>
    </location>
</feature>
<accession>A0A9P7UCG8</accession>
<proteinExistence type="predicted"/>
<reference evidence="1" key="1">
    <citation type="submission" date="2021-05" db="EMBL/GenBank/DDBJ databases">
        <title>Comparative genomics of three Colletotrichum scovillei strains and genetic complementation revealed genes involved fungal growth and virulence on chili pepper.</title>
        <authorList>
            <person name="Hsieh D.-K."/>
            <person name="Chuang S.-C."/>
            <person name="Chen C.-Y."/>
            <person name="Chao Y.-T."/>
            <person name="Lu M.-Y.J."/>
            <person name="Lee M.-H."/>
            <person name="Shih M.-C."/>
        </authorList>
    </citation>
    <scope>NUCLEOTIDE SEQUENCE</scope>
    <source>
        <strain evidence="1">Coll-153</strain>
    </source>
</reference>
<organism evidence="1 2">
    <name type="scientific">Colletotrichum scovillei</name>
    <dbReference type="NCBI Taxonomy" id="1209932"/>
    <lineage>
        <taxon>Eukaryota</taxon>
        <taxon>Fungi</taxon>
        <taxon>Dikarya</taxon>
        <taxon>Ascomycota</taxon>
        <taxon>Pezizomycotina</taxon>
        <taxon>Sordariomycetes</taxon>
        <taxon>Hypocreomycetidae</taxon>
        <taxon>Glomerellales</taxon>
        <taxon>Glomerellaceae</taxon>
        <taxon>Colletotrichum</taxon>
        <taxon>Colletotrichum acutatum species complex</taxon>
    </lineage>
</organism>